<evidence type="ECO:0000256" key="6">
    <source>
        <dbReference type="ARBA" id="ARBA00051963"/>
    </source>
</evidence>
<dbReference type="PANTHER" id="PTHR12400:SF77">
    <property type="entry name" value="KINASE"/>
    <property type="match status" value="1"/>
</dbReference>
<comment type="caution">
    <text evidence="9">The sequence shown here is derived from an EMBL/GenBank/DDBJ whole genome shotgun (WGS) entry which is preliminary data.</text>
</comment>
<organism evidence="9 10">
    <name type="scientific">Scomber scombrus</name>
    <name type="common">Atlantic mackerel</name>
    <name type="synonym">Scomber vernalis</name>
    <dbReference type="NCBI Taxonomy" id="13677"/>
    <lineage>
        <taxon>Eukaryota</taxon>
        <taxon>Metazoa</taxon>
        <taxon>Chordata</taxon>
        <taxon>Craniata</taxon>
        <taxon>Vertebrata</taxon>
        <taxon>Euteleostomi</taxon>
        <taxon>Actinopterygii</taxon>
        <taxon>Neopterygii</taxon>
        <taxon>Teleostei</taxon>
        <taxon>Neoteleostei</taxon>
        <taxon>Acanthomorphata</taxon>
        <taxon>Pelagiaria</taxon>
        <taxon>Scombriformes</taxon>
        <taxon>Scombridae</taxon>
        <taxon>Scomber</taxon>
    </lineage>
</organism>
<dbReference type="Pfam" id="PF03770">
    <property type="entry name" value="IPK"/>
    <property type="match status" value="1"/>
</dbReference>
<dbReference type="InterPro" id="IPR038286">
    <property type="entry name" value="IPK_sf"/>
</dbReference>
<keyword evidence="10" id="KW-1185">Reference proteome</keyword>
<dbReference type="GO" id="GO:0005737">
    <property type="term" value="C:cytoplasm"/>
    <property type="evidence" value="ECO:0007669"/>
    <property type="project" value="TreeGrafter"/>
</dbReference>
<dbReference type="GO" id="GO:0032958">
    <property type="term" value="P:inositol phosphate biosynthetic process"/>
    <property type="evidence" value="ECO:0007669"/>
    <property type="project" value="InterPro"/>
</dbReference>
<feature type="region of interest" description="Disordered" evidence="8">
    <location>
        <begin position="246"/>
        <end position="270"/>
    </location>
</feature>
<keyword evidence="2 7" id="KW-0808">Transferase</keyword>
<feature type="region of interest" description="Disordered" evidence="8">
    <location>
        <begin position="23"/>
        <end position="111"/>
    </location>
</feature>
<dbReference type="Gene3D" id="3.30.470.160">
    <property type="entry name" value="Inositol polyphosphate kinase"/>
    <property type="match status" value="1"/>
</dbReference>
<accession>A0AAV1P2K8</accession>
<evidence type="ECO:0000256" key="7">
    <source>
        <dbReference type="RuleBase" id="RU363090"/>
    </source>
</evidence>
<dbReference type="EC" id="2.7.-.-" evidence="7"/>
<reference evidence="9 10" key="1">
    <citation type="submission" date="2024-01" db="EMBL/GenBank/DDBJ databases">
        <authorList>
            <person name="Alioto T."/>
            <person name="Alioto T."/>
            <person name="Gomez Garrido J."/>
        </authorList>
    </citation>
    <scope>NUCLEOTIDE SEQUENCE [LARGE SCALE GENOMIC DNA]</scope>
</reference>
<feature type="compositionally biased region" description="Low complexity" evidence="8">
    <location>
        <begin position="246"/>
        <end position="261"/>
    </location>
</feature>
<protein>
    <recommendedName>
        <fullName evidence="7">Kinase</fullName>
        <ecNumber evidence="7">2.7.-.-</ecNumber>
    </recommendedName>
</protein>
<comment type="similarity">
    <text evidence="1 7">Belongs to the inositol phosphokinase (IPK) family.</text>
</comment>
<dbReference type="GO" id="GO:0000828">
    <property type="term" value="F:inositol hexakisphosphate kinase activity"/>
    <property type="evidence" value="ECO:0007669"/>
    <property type="project" value="TreeGrafter"/>
</dbReference>
<keyword evidence="3" id="KW-0547">Nucleotide-binding</keyword>
<gene>
    <name evidence="9" type="ORF">FSCOSCO3_A002425</name>
</gene>
<evidence type="ECO:0000256" key="3">
    <source>
        <dbReference type="ARBA" id="ARBA00022741"/>
    </source>
</evidence>
<evidence type="ECO:0000256" key="8">
    <source>
        <dbReference type="SAM" id="MobiDB-lite"/>
    </source>
</evidence>
<dbReference type="Proteomes" id="UP001314229">
    <property type="component" value="Unassembled WGS sequence"/>
</dbReference>
<comment type="catalytic activity">
    <reaction evidence="6">
        <text>1D-myo-inositol 1,4,5-trisphosphate + ATP = 1D-myo-inositol 1,3,4,5-tetrakisphosphate + ADP + H(+)</text>
        <dbReference type="Rhea" id="RHEA:11020"/>
        <dbReference type="ChEBI" id="CHEBI:15378"/>
        <dbReference type="ChEBI" id="CHEBI:30616"/>
        <dbReference type="ChEBI" id="CHEBI:57895"/>
        <dbReference type="ChEBI" id="CHEBI:203600"/>
        <dbReference type="ChEBI" id="CHEBI:456216"/>
        <dbReference type="EC" id="2.7.1.127"/>
    </reaction>
    <physiologicalReaction direction="left-to-right" evidence="6">
        <dbReference type="Rhea" id="RHEA:11021"/>
    </physiologicalReaction>
</comment>
<dbReference type="GO" id="GO:0005634">
    <property type="term" value="C:nucleus"/>
    <property type="evidence" value="ECO:0007669"/>
    <property type="project" value="TreeGrafter"/>
</dbReference>
<evidence type="ECO:0000256" key="5">
    <source>
        <dbReference type="ARBA" id="ARBA00022840"/>
    </source>
</evidence>
<feature type="region of interest" description="Disordered" evidence="8">
    <location>
        <begin position="154"/>
        <end position="199"/>
    </location>
</feature>
<feature type="compositionally biased region" description="Basic and acidic residues" evidence="8">
    <location>
        <begin position="187"/>
        <end position="199"/>
    </location>
</feature>
<proteinExistence type="inferred from homology"/>
<keyword evidence="4 7" id="KW-0418">Kinase</keyword>
<evidence type="ECO:0000256" key="2">
    <source>
        <dbReference type="ARBA" id="ARBA00022679"/>
    </source>
</evidence>
<evidence type="ECO:0000313" key="10">
    <source>
        <dbReference type="Proteomes" id="UP001314229"/>
    </source>
</evidence>
<dbReference type="FunFam" id="3.30.470.160:FF:000001">
    <property type="entry name" value="Kinase"/>
    <property type="match status" value="1"/>
</dbReference>
<dbReference type="GO" id="GO:0005524">
    <property type="term" value="F:ATP binding"/>
    <property type="evidence" value="ECO:0007669"/>
    <property type="project" value="UniProtKB-KW"/>
</dbReference>
<dbReference type="EMBL" id="CAWUFR010000075">
    <property type="protein sequence ID" value="CAK6964591.1"/>
    <property type="molecule type" value="Genomic_DNA"/>
</dbReference>
<feature type="compositionally biased region" description="Polar residues" evidence="8">
    <location>
        <begin position="32"/>
        <end position="44"/>
    </location>
</feature>
<name>A0AAV1P2K8_SCOSC</name>
<dbReference type="GO" id="GO:0008440">
    <property type="term" value="F:inositol-1,4,5-trisphosphate 3-kinase activity"/>
    <property type="evidence" value="ECO:0007669"/>
    <property type="project" value="UniProtKB-EC"/>
</dbReference>
<dbReference type="InterPro" id="IPR005522">
    <property type="entry name" value="IPK"/>
</dbReference>
<evidence type="ECO:0000313" key="9">
    <source>
        <dbReference type="EMBL" id="CAK6964591.1"/>
    </source>
</evidence>
<dbReference type="GO" id="GO:0046854">
    <property type="term" value="P:phosphatidylinositol phosphate biosynthetic process"/>
    <property type="evidence" value="ECO:0007669"/>
    <property type="project" value="TreeGrafter"/>
</dbReference>
<evidence type="ECO:0000256" key="1">
    <source>
        <dbReference type="ARBA" id="ARBA00007374"/>
    </source>
</evidence>
<sequence length="609" mass="69000">MDTTDGHCTEDVKMEKKMDNDFSARLSDATHQHLSISEGPSSSCRRVRGRLRSKPRLQTTKSFPPYSHCIGGLGEDSDSDNEVNSESNTAHQPNLRNEETQGTERKEDTKLVARCARDELKAKWTMRRKERMGGSFEIDTDGWERGRWIGKRRVEASGREKESDDEEGEEKHRRGRNPNAETEINEEEGKERKSSVVSDIKETCEGSVETPGGQSKNVFEPLQLREGSTSRQWSSPHPILSKLLHSSTSNSSCSSINLSSTESDDVFTEGEDADSKRKAFRKCRTWKTYLTMMHWSLRRQSSWVQLAGHQGNLQLSEGGEVLKLYSEVEATCLDCLMRDPLRPFVPQYHGLITRGEHCYIRLEDLLSGLKRPVIMDCKMGVRTYQEEELLKARTKATLRSDMYQKMIKVDPSAPTAEEHAQKGVTKWRYLQWRDTTSSTSTLGFRIEGVMMEDGSVQRDFRKILTLAQATEALLYFTRSQLVILKAYHSRLLALNNALKNSPFFGTHEVIGSSLLFVHDHSSKANVWMIDFGKTNPVPDTRELRHNVPWAEGSREDGYLIGLTSLISSLSQAISVASWQQENHSEQDKTGGLNNTQIQDQVDQMAAVTL</sequence>
<feature type="compositionally biased region" description="Basic residues" evidence="8">
    <location>
        <begin position="45"/>
        <end position="55"/>
    </location>
</feature>
<dbReference type="PANTHER" id="PTHR12400">
    <property type="entry name" value="INOSITOL POLYPHOSPHATE KINASE"/>
    <property type="match status" value="1"/>
</dbReference>
<feature type="compositionally biased region" description="Basic and acidic residues" evidence="8">
    <location>
        <begin position="96"/>
        <end position="111"/>
    </location>
</feature>
<dbReference type="SUPFAM" id="SSF56104">
    <property type="entry name" value="SAICAR synthase-like"/>
    <property type="match status" value="1"/>
</dbReference>
<evidence type="ECO:0000256" key="4">
    <source>
        <dbReference type="ARBA" id="ARBA00022777"/>
    </source>
</evidence>
<keyword evidence="5" id="KW-0067">ATP-binding</keyword>
<dbReference type="AlphaFoldDB" id="A0AAV1P2K8"/>